<comment type="similarity">
    <text evidence="1">Belongs to the membrane fusion protein (MFP) (TC 8.A.1) family.</text>
</comment>
<reference evidence="4 5" key="1">
    <citation type="submission" date="2018-07" db="EMBL/GenBank/DDBJ databases">
        <authorList>
            <person name="Zhang Y."/>
            <person name="Wang L."/>
            <person name="Ma S."/>
        </authorList>
    </citation>
    <scope>NUCLEOTIDE SEQUENCE [LARGE SCALE GENOMIC DNA]</scope>
    <source>
        <strain evidence="4 5">4-2</strain>
    </source>
</reference>
<dbReference type="PANTHER" id="PTHR30469">
    <property type="entry name" value="MULTIDRUG RESISTANCE PROTEIN MDTA"/>
    <property type="match status" value="1"/>
</dbReference>
<evidence type="ECO:0000256" key="1">
    <source>
        <dbReference type="ARBA" id="ARBA00009477"/>
    </source>
</evidence>
<name>A0A3M0MYP0_9RHOB</name>
<dbReference type="InterPro" id="IPR058792">
    <property type="entry name" value="Beta-barrel_RND_2"/>
</dbReference>
<organism evidence="4 5">
    <name type="scientific">Paracoccus alkanivorans</name>
    <dbReference type="NCBI Taxonomy" id="2116655"/>
    <lineage>
        <taxon>Bacteria</taxon>
        <taxon>Pseudomonadati</taxon>
        <taxon>Pseudomonadota</taxon>
        <taxon>Alphaproteobacteria</taxon>
        <taxon>Rhodobacterales</taxon>
        <taxon>Paracoccaceae</taxon>
        <taxon>Paracoccus</taxon>
    </lineage>
</organism>
<feature type="domain" description="Multidrug resistance protein MdtA-like barrel-sandwich hybrid" evidence="2">
    <location>
        <begin position="74"/>
        <end position="192"/>
    </location>
</feature>
<gene>
    <name evidence="4" type="ORF">C9E81_07525</name>
</gene>
<sequence length="368" mass="39212">MRALKAVLGLLVILAASAGGLYVTDRLLASPNATGPSGDEPAGPLAVETIPVETVTFSDAVRAVGTARARKAIDLVAEASGRVTRIAFHPGDEVAKGDILLELDDRAEQADLKAAEATLAEAQAAFARQEQLNKTGNASDAAYQTAKGALLRAEAERDRATVSLEDRRIRAPFAGVVGLTDLVEGQMVDAATVVTTLDDLSVIEVDFSVPENLLSRLRPGQRVELTSAAWPGRIFEGRISRIDTRVDDATRSIALRAEVPNRDRALVGGMFLQVHLVLDERQQFAIPEQVLSVDGERNLVLLARDGVAQQVEITIGQQLDGMVEVVSGLSEDARIIATNLHRVAPGMEIRATPRDRLTEAAPRTGEGG</sequence>
<dbReference type="Pfam" id="PF25954">
    <property type="entry name" value="Beta-barrel_RND_2"/>
    <property type="match status" value="1"/>
</dbReference>
<dbReference type="RefSeq" id="WP_122111666.1">
    <property type="nucleotide sequence ID" value="NZ_QOKZ01000002.1"/>
</dbReference>
<evidence type="ECO:0000313" key="5">
    <source>
        <dbReference type="Proteomes" id="UP000273516"/>
    </source>
</evidence>
<keyword evidence="5" id="KW-1185">Reference proteome</keyword>
<comment type="caution">
    <text evidence="4">The sequence shown here is derived from an EMBL/GenBank/DDBJ whole genome shotgun (WGS) entry which is preliminary data.</text>
</comment>
<dbReference type="Gene3D" id="2.40.50.100">
    <property type="match status" value="1"/>
</dbReference>
<feature type="domain" description="CusB-like beta-barrel" evidence="3">
    <location>
        <begin position="205"/>
        <end position="276"/>
    </location>
</feature>
<evidence type="ECO:0000259" key="2">
    <source>
        <dbReference type="Pfam" id="PF25917"/>
    </source>
</evidence>
<dbReference type="Gene3D" id="2.40.30.170">
    <property type="match status" value="1"/>
</dbReference>
<dbReference type="Proteomes" id="UP000273516">
    <property type="component" value="Unassembled WGS sequence"/>
</dbReference>
<dbReference type="SUPFAM" id="SSF111369">
    <property type="entry name" value="HlyD-like secretion proteins"/>
    <property type="match status" value="1"/>
</dbReference>
<dbReference type="Gene3D" id="1.10.287.470">
    <property type="entry name" value="Helix hairpin bin"/>
    <property type="match status" value="1"/>
</dbReference>
<proteinExistence type="inferred from homology"/>
<evidence type="ECO:0000313" key="4">
    <source>
        <dbReference type="EMBL" id="RMC36497.1"/>
    </source>
</evidence>
<dbReference type="PANTHER" id="PTHR30469:SF11">
    <property type="entry name" value="BLL4320 PROTEIN"/>
    <property type="match status" value="1"/>
</dbReference>
<dbReference type="InterPro" id="IPR058625">
    <property type="entry name" value="MdtA-like_BSH"/>
</dbReference>
<protein>
    <submittedName>
        <fullName evidence="4">Efflux RND transporter periplasmic adaptor subunit</fullName>
    </submittedName>
</protein>
<dbReference type="Gene3D" id="2.40.420.20">
    <property type="match status" value="1"/>
</dbReference>
<dbReference type="FunFam" id="2.40.30.170:FF:000010">
    <property type="entry name" value="Efflux RND transporter periplasmic adaptor subunit"/>
    <property type="match status" value="1"/>
</dbReference>
<dbReference type="AlphaFoldDB" id="A0A3M0MYP0"/>
<dbReference type="Pfam" id="PF25917">
    <property type="entry name" value="BSH_RND"/>
    <property type="match status" value="1"/>
</dbReference>
<accession>A0A3M0MYP0</accession>
<dbReference type="InterPro" id="IPR006143">
    <property type="entry name" value="RND_pump_MFP"/>
</dbReference>
<dbReference type="OrthoDB" id="9806939at2"/>
<evidence type="ECO:0000259" key="3">
    <source>
        <dbReference type="Pfam" id="PF25954"/>
    </source>
</evidence>
<dbReference type="GO" id="GO:1990281">
    <property type="term" value="C:efflux pump complex"/>
    <property type="evidence" value="ECO:0007669"/>
    <property type="project" value="TreeGrafter"/>
</dbReference>
<dbReference type="EMBL" id="QOKZ01000002">
    <property type="protein sequence ID" value="RMC36497.1"/>
    <property type="molecule type" value="Genomic_DNA"/>
</dbReference>
<dbReference type="NCBIfam" id="TIGR01730">
    <property type="entry name" value="RND_mfp"/>
    <property type="match status" value="1"/>
</dbReference>
<dbReference type="GO" id="GO:0015562">
    <property type="term" value="F:efflux transmembrane transporter activity"/>
    <property type="evidence" value="ECO:0007669"/>
    <property type="project" value="TreeGrafter"/>
</dbReference>